<evidence type="ECO:0000256" key="1">
    <source>
        <dbReference type="ARBA" id="ARBA00022729"/>
    </source>
</evidence>
<reference evidence="7" key="1">
    <citation type="journal article" date="2019" name="Int. J. Syst. Evol. Microbiol.">
        <title>The Global Catalogue of Microorganisms (GCM) 10K type strain sequencing project: providing services to taxonomists for standard genome sequencing and annotation.</title>
        <authorList>
            <consortium name="The Broad Institute Genomics Platform"/>
            <consortium name="The Broad Institute Genome Sequencing Center for Infectious Disease"/>
            <person name="Wu L."/>
            <person name="Ma J."/>
        </authorList>
    </citation>
    <scope>NUCLEOTIDE SEQUENCE [LARGE SCALE GENOMIC DNA]</scope>
    <source>
        <strain evidence="7">JCM 17858</strain>
    </source>
</reference>
<dbReference type="Pfam" id="PF11329">
    <property type="entry name" value="DUF3131"/>
    <property type="match status" value="1"/>
</dbReference>
<name>A0ABP8QXC0_9SPHI</name>
<dbReference type="InterPro" id="IPR021478">
    <property type="entry name" value="DUF3131"/>
</dbReference>
<feature type="domain" description="SbsA Ig-like" evidence="5">
    <location>
        <begin position="47"/>
        <end position="133"/>
    </location>
</feature>
<accession>A0ABP8QXC0</accession>
<feature type="domain" description="DUF3131" evidence="4">
    <location>
        <begin position="155"/>
        <end position="248"/>
    </location>
</feature>
<feature type="domain" description="Glycoamylase-like" evidence="3">
    <location>
        <begin position="312"/>
        <end position="525"/>
    </location>
</feature>
<dbReference type="InterPro" id="IPR019282">
    <property type="entry name" value="Glycoamylase-like_cons_dom"/>
</dbReference>
<protein>
    <submittedName>
        <fullName evidence="6">Glucoamylase family protein</fullName>
    </submittedName>
</protein>
<evidence type="ECO:0000259" key="4">
    <source>
        <dbReference type="Pfam" id="PF11329"/>
    </source>
</evidence>
<evidence type="ECO:0000259" key="3">
    <source>
        <dbReference type="Pfam" id="PF10091"/>
    </source>
</evidence>
<feature type="signal peptide" evidence="2">
    <location>
        <begin position="1"/>
        <end position="21"/>
    </location>
</feature>
<evidence type="ECO:0000313" key="6">
    <source>
        <dbReference type="EMBL" id="GAA4512485.1"/>
    </source>
</evidence>
<keyword evidence="7" id="KW-1185">Reference proteome</keyword>
<dbReference type="Pfam" id="PF10091">
    <property type="entry name" value="Glycoamylase"/>
    <property type="match status" value="1"/>
</dbReference>
<keyword evidence="1 2" id="KW-0732">Signal</keyword>
<feature type="chain" id="PRO_5047201768" evidence="2">
    <location>
        <begin position="22"/>
        <end position="541"/>
    </location>
</feature>
<dbReference type="InterPro" id="IPR032812">
    <property type="entry name" value="SbsA_Ig"/>
</dbReference>
<evidence type="ECO:0000313" key="7">
    <source>
        <dbReference type="Proteomes" id="UP001500394"/>
    </source>
</evidence>
<dbReference type="Proteomes" id="UP001500394">
    <property type="component" value="Unassembled WGS sequence"/>
</dbReference>
<gene>
    <name evidence="6" type="ORF">GCM10023173_06630</name>
</gene>
<dbReference type="Gene3D" id="1.50.10.140">
    <property type="match status" value="1"/>
</dbReference>
<dbReference type="EMBL" id="BAABGR010000006">
    <property type="protein sequence ID" value="GAA4512485.1"/>
    <property type="molecule type" value="Genomic_DNA"/>
</dbReference>
<dbReference type="Pfam" id="PF13205">
    <property type="entry name" value="Big_5"/>
    <property type="match status" value="1"/>
</dbReference>
<evidence type="ECO:0000256" key="2">
    <source>
        <dbReference type="SAM" id="SignalP"/>
    </source>
</evidence>
<dbReference type="RefSeq" id="WP_345064672.1">
    <property type="nucleotide sequence ID" value="NZ_BAABGR010000006.1"/>
</dbReference>
<organism evidence="6 7">
    <name type="scientific">Sphingobacterium thermophilum</name>
    <dbReference type="NCBI Taxonomy" id="768534"/>
    <lineage>
        <taxon>Bacteria</taxon>
        <taxon>Pseudomonadati</taxon>
        <taxon>Bacteroidota</taxon>
        <taxon>Sphingobacteriia</taxon>
        <taxon>Sphingobacteriales</taxon>
        <taxon>Sphingobacteriaceae</taxon>
        <taxon>Sphingobacterium</taxon>
    </lineage>
</organism>
<dbReference type="PROSITE" id="PS51257">
    <property type="entry name" value="PROKAR_LIPOPROTEIN"/>
    <property type="match status" value="1"/>
</dbReference>
<proteinExistence type="predicted"/>
<evidence type="ECO:0000259" key="5">
    <source>
        <dbReference type="Pfam" id="PF13205"/>
    </source>
</evidence>
<sequence>MRHIFLIVTLFLILIGCSKSSDPTADRSTFSLTRFAIDEKEGNIFKGIAIKPKITLIFDKAVDKKNIEQNVELFYNGTKYGLDFNFSSDNKTVTIFPKVNLSPLSSYHLVIRSTLIAQSGERLDSEKDYTFTTAIDSTDKFPRISTEELLTKVQRQTFSYFWDFAHPASGMIRERNTSGDVVTTGGSGFGVMAIISAAERGFITKSQGMERVKKIVSFLKSADRYHGAFSHWYNGNTGKTVPFSQKDDGADLVETALLFQGLLAARNYFNDIALSEDITALYNAVEWSFFRNNQKGLFWHWSPTYAWDMNLKVKGWNEALILYVLAAGSPTFPIDKEDYEEGWANNGGIQNGSLYYGITLPLGPERGGPLFISQYSFLGLNPHGLKDKYADYELQVRSHTLINRAYCIANPHNFYGYSAQCWGLTASDSYDGYSAHSPTNDRGVISPTAALSSMPYTPEESLDALEFMYYKLGDRIWGEYGFKDAFSLDKLWFADSYLAIDQGPIIIGIENYRSGLLWSLFMQCPEVKNGLTKLDFTSPNI</sequence>
<comment type="caution">
    <text evidence="6">The sequence shown here is derived from an EMBL/GenBank/DDBJ whole genome shotgun (WGS) entry which is preliminary data.</text>
</comment>